<feature type="transmembrane region" description="Helical" evidence="7">
    <location>
        <begin position="12"/>
        <end position="36"/>
    </location>
</feature>
<keyword evidence="4 7" id="KW-0812">Transmembrane</keyword>
<dbReference type="GO" id="GO:0043652">
    <property type="term" value="P:engulfment of apoptotic cell"/>
    <property type="evidence" value="ECO:0007669"/>
    <property type="project" value="TreeGrafter"/>
</dbReference>
<feature type="transmembrane region" description="Helical" evidence="7">
    <location>
        <begin position="327"/>
        <end position="353"/>
    </location>
</feature>
<dbReference type="InterPro" id="IPR018629">
    <property type="entry name" value="XK-rel"/>
</dbReference>
<evidence type="ECO:0000256" key="3">
    <source>
        <dbReference type="ARBA" id="ARBA00022475"/>
    </source>
</evidence>
<accession>A0AAD9BD17</accession>
<sequence length="436" mass="50488">MGKFKFSPLDIFLMFLGLVFLVVDIVLDVLAMVNFYQEKSYVSLSVLILLLVGSSLLVQAFSWLWYRYEESERDQEEMSMNQTKVEKCLSRTHIKLLHVLQLGIYFRHAGVVEMSLCSAYSQVNDSEGFAVYMIHDLSMLRLIETFSESAPQLVLMITIILQQGQLDHITVLKAVGSMSAIALSVTMYHRSMRSFLPDKEKQQLISSVVYFLWNLLLISSRLTALALFASVQPCFIFTHFLCSWLVLFFFLWRSKTDFMSSPCGEWLYRATVALIWYFDWFNALKGRTRYKTMVYHGYILVDISILCSLWCWKMMTDPPLFEVQLPYAVIAAVTVVAVYILGLVLKMIYYLCYHPNLSKEELKGDDTKGPPVDEQHLFKCIISSEDVVDLSIDDLEEDNVRFRDLNDEDRGIPAQPAPEIKRCNKRMRKLAENFYS</sequence>
<dbReference type="Proteomes" id="UP001228049">
    <property type="component" value="Unassembled WGS sequence"/>
</dbReference>
<evidence type="ECO:0000256" key="6">
    <source>
        <dbReference type="ARBA" id="ARBA00023136"/>
    </source>
</evidence>
<proteinExistence type="inferred from homology"/>
<organism evidence="8 9">
    <name type="scientific">Dissostichus eleginoides</name>
    <name type="common">Patagonian toothfish</name>
    <name type="synonym">Dissostichus amissus</name>
    <dbReference type="NCBI Taxonomy" id="100907"/>
    <lineage>
        <taxon>Eukaryota</taxon>
        <taxon>Metazoa</taxon>
        <taxon>Chordata</taxon>
        <taxon>Craniata</taxon>
        <taxon>Vertebrata</taxon>
        <taxon>Euteleostomi</taxon>
        <taxon>Actinopterygii</taxon>
        <taxon>Neopterygii</taxon>
        <taxon>Teleostei</taxon>
        <taxon>Neoteleostei</taxon>
        <taxon>Acanthomorphata</taxon>
        <taxon>Eupercaria</taxon>
        <taxon>Perciformes</taxon>
        <taxon>Notothenioidei</taxon>
        <taxon>Nototheniidae</taxon>
        <taxon>Dissostichus</taxon>
    </lineage>
</organism>
<dbReference type="PANTHER" id="PTHR16024">
    <property type="entry name" value="XK-RELATED PROTEIN"/>
    <property type="match status" value="1"/>
</dbReference>
<feature type="transmembrane region" description="Helical" evidence="7">
    <location>
        <begin position="208"/>
        <end position="228"/>
    </location>
</feature>
<name>A0AAD9BD17_DISEL</name>
<reference evidence="8" key="1">
    <citation type="submission" date="2023-04" db="EMBL/GenBank/DDBJ databases">
        <title>Chromosome-level genome of Chaenocephalus aceratus.</title>
        <authorList>
            <person name="Park H."/>
        </authorList>
    </citation>
    <scope>NUCLEOTIDE SEQUENCE</scope>
    <source>
        <strain evidence="8">DE</strain>
        <tissue evidence="8">Muscle</tissue>
    </source>
</reference>
<dbReference type="GO" id="GO:0070782">
    <property type="term" value="P:phosphatidylserine exposure on apoptotic cell surface"/>
    <property type="evidence" value="ECO:0007669"/>
    <property type="project" value="TreeGrafter"/>
</dbReference>
<keyword evidence="6 7" id="KW-0472">Membrane</keyword>
<keyword evidence="3" id="KW-1003">Cell membrane</keyword>
<comment type="subcellular location">
    <subcellularLocation>
        <location evidence="1">Cell membrane</location>
        <topology evidence="1">Multi-pass membrane protein</topology>
    </subcellularLocation>
    <subcellularLocation>
        <location evidence="7">Membrane</location>
        <topology evidence="7">Multi-pass membrane protein</topology>
    </subcellularLocation>
</comment>
<keyword evidence="5 7" id="KW-1133">Transmembrane helix</keyword>
<evidence type="ECO:0000256" key="7">
    <source>
        <dbReference type="RuleBase" id="RU910716"/>
    </source>
</evidence>
<dbReference type="GO" id="GO:0005886">
    <property type="term" value="C:plasma membrane"/>
    <property type="evidence" value="ECO:0007669"/>
    <property type="project" value="UniProtKB-SubCell"/>
</dbReference>
<comment type="caution">
    <text evidence="8">The sequence shown here is derived from an EMBL/GenBank/DDBJ whole genome shotgun (WGS) entry which is preliminary data.</text>
</comment>
<evidence type="ECO:0000313" key="9">
    <source>
        <dbReference type="Proteomes" id="UP001228049"/>
    </source>
</evidence>
<feature type="transmembrane region" description="Helical" evidence="7">
    <location>
        <begin position="42"/>
        <end position="66"/>
    </location>
</feature>
<evidence type="ECO:0000256" key="2">
    <source>
        <dbReference type="ARBA" id="ARBA00008789"/>
    </source>
</evidence>
<evidence type="ECO:0000256" key="4">
    <source>
        <dbReference type="ARBA" id="ARBA00022692"/>
    </source>
</evidence>
<protein>
    <recommendedName>
        <fullName evidence="7">XK-related protein</fullName>
    </recommendedName>
</protein>
<dbReference type="EMBL" id="JASDAP010000025">
    <property type="protein sequence ID" value="KAK1880554.1"/>
    <property type="molecule type" value="Genomic_DNA"/>
</dbReference>
<keyword evidence="9" id="KW-1185">Reference proteome</keyword>
<dbReference type="InterPro" id="IPR050895">
    <property type="entry name" value="XK-related_scramblase"/>
</dbReference>
<feature type="transmembrane region" description="Helical" evidence="7">
    <location>
        <begin position="235"/>
        <end position="254"/>
    </location>
</feature>
<feature type="transmembrane region" description="Helical" evidence="7">
    <location>
        <begin position="295"/>
        <end position="315"/>
    </location>
</feature>
<gene>
    <name evidence="8" type="ORF">KUDE01_026078</name>
</gene>
<dbReference type="PANTHER" id="PTHR16024:SF19">
    <property type="entry name" value="XK-RELATED PROTEIN"/>
    <property type="match status" value="1"/>
</dbReference>
<dbReference type="AlphaFoldDB" id="A0AAD9BD17"/>
<evidence type="ECO:0000256" key="1">
    <source>
        <dbReference type="ARBA" id="ARBA00004651"/>
    </source>
</evidence>
<comment type="similarity">
    <text evidence="2 7">Belongs to the XK family.</text>
</comment>
<evidence type="ECO:0000256" key="5">
    <source>
        <dbReference type="ARBA" id="ARBA00022989"/>
    </source>
</evidence>
<dbReference type="Pfam" id="PF09815">
    <property type="entry name" value="XK-related"/>
    <property type="match status" value="1"/>
</dbReference>
<evidence type="ECO:0000313" key="8">
    <source>
        <dbReference type="EMBL" id="KAK1880554.1"/>
    </source>
</evidence>
<dbReference type="GO" id="GO:1902742">
    <property type="term" value="P:apoptotic process involved in development"/>
    <property type="evidence" value="ECO:0007669"/>
    <property type="project" value="TreeGrafter"/>
</dbReference>